<dbReference type="InterPro" id="IPR027417">
    <property type="entry name" value="P-loop_NTPase"/>
</dbReference>
<gene>
    <name evidence="1" type="ORF">B0H16DRAFT_1333947</name>
</gene>
<evidence type="ECO:0000313" key="2">
    <source>
        <dbReference type="Proteomes" id="UP001215598"/>
    </source>
</evidence>
<name>A0AAD7MLZ7_9AGAR</name>
<protein>
    <recommendedName>
        <fullName evidence="3">P-loop containing nucleoside triphosphate hydrolase protein</fullName>
    </recommendedName>
</protein>
<proteinExistence type="predicted"/>
<comment type="caution">
    <text evidence="1">The sequence shown here is derived from an EMBL/GenBank/DDBJ whole genome shotgun (WGS) entry which is preliminary data.</text>
</comment>
<dbReference type="PANTHER" id="PTHR10285">
    <property type="entry name" value="URIDINE KINASE"/>
    <property type="match status" value="1"/>
</dbReference>
<dbReference type="EMBL" id="JARKIB010000209">
    <property type="protein sequence ID" value="KAJ7723694.1"/>
    <property type="molecule type" value="Genomic_DNA"/>
</dbReference>
<evidence type="ECO:0008006" key="3">
    <source>
        <dbReference type="Google" id="ProtNLM"/>
    </source>
</evidence>
<dbReference type="Proteomes" id="UP001215598">
    <property type="component" value="Unassembled WGS sequence"/>
</dbReference>
<sequence length="253" mass="28584">MSKKTRLILVGIGGGTCSGTTTLAKHLQRILPNSIVIHQDDFAQPQELLPIHPVHNLRDWDAAPSAIWPRLVEFLVKVKVTGKIPVDHRSYNHFNKQRDLPIPSEVRNKWVGTFKSLLGEGATAGGEEITWGLVEGFLLYWHPEVITQLDARIYLHVSHDVLRARRHERYDYYTAEGALWHDPPNYWEQIVYPAYVDAHRDVFKGGDVEKGASTGEVAGLVLLESLEMSIGDMVNRSCEVVAGFLYTQRLSIH</sequence>
<accession>A0AAD7MLZ7</accession>
<reference evidence="1" key="1">
    <citation type="submission" date="2023-03" db="EMBL/GenBank/DDBJ databases">
        <title>Massive genome expansion in bonnet fungi (Mycena s.s.) driven by repeated elements and novel gene families across ecological guilds.</title>
        <authorList>
            <consortium name="Lawrence Berkeley National Laboratory"/>
            <person name="Harder C.B."/>
            <person name="Miyauchi S."/>
            <person name="Viragh M."/>
            <person name="Kuo A."/>
            <person name="Thoen E."/>
            <person name="Andreopoulos B."/>
            <person name="Lu D."/>
            <person name="Skrede I."/>
            <person name="Drula E."/>
            <person name="Henrissat B."/>
            <person name="Morin E."/>
            <person name="Kohler A."/>
            <person name="Barry K."/>
            <person name="LaButti K."/>
            <person name="Morin E."/>
            <person name="Salamov A."/>
            <person name="Lipzen A."/>
            <person name="Mereny Z."/>
            <person name="Hegedus B."/>
            <person name="Baldrian P."/>
            <person name="Stursova M."/>
            <person name="Weitz H."/>
            <person name="Taylor A."/>
            <person name="Grigoriev I.V."/>
            <person name="Nagy L.G."/>
            <person name="Martin F."/>
            <person name="Kauserud H."/>
        </authorList>
    </citation>
    <scope>NUCLEOTIDE SEQUENCE</scope>
    <source>
        <strain evidence="1">CBHHK182m</strain>
    </source>
</reference>
<dbReference type="SUPFAM" id="SSF52540">
    <property type="entry name" value="P-loop containing nucleoside triphosphate hydrolases"/>
    <property type="match status" value="1"/>
</dbReference>
<organism evidence="1 2">
    <name type="scientific">Mycena metata</name>
    <dbReference type="NCBI Taxonomy" id="1033252"/>
    <lineage>
        <taxon>Eukaryota</taxon>
        <taxon>Fungi</taxon>
        <taxon>Dikarya</taxon>
        <taxon>Basidiomycota</taxon>
        <taxon>Agaricomycotina</taxon>
        <taxon>Agaricomycetes</taxon>
        <taxon>Agaricomycetidae</taxon>
        <taxon>Agaricales</taxon>
        <taxon>Marasmiineae</taxon>
        <taxon>Mycenaceae</taxon>
        <taxon>Mycena</taxon>
    </lineage>
</organism>
<dbReference type="AlphaFoldDB" id="A0AAD7MLZ7"/>
<keyword evidence="2" id="KW-1185">Reference proteome</keyword>
<dbReference type="Gene3D" id="3.40.50.300">
    <property type="entry name" value="P-loop containing nucleotide triphosphate hydrolases"/>
    <property type="match status" value="1"/>
</dbReference>
<evidence type="ECO:0000313" key="1">
    <source>
        <dbReference type="EMBL" id="KAJ7723694.1"/>
    </source>
</evidence>